<evidence type="ECO:0000256" key="5">
    <source>
        <dbReference type="RuleBase" id="RU363041"/>
    </source>
</evidence>
<keyword evidence="4 5" id="KW-0472">Membrane</keyword>
<keyword evidence="5" id="KW-1003">Cell membrane</keyword>
<sequence>MMILFLAVLGIAVGALSGLFGIGGGVLILPSLVFICGFSHKTATGTTLAMLLPPIGVLAFLEYYKNNYVNVPAAIILVIGFLTGSQIAARYAIAMNEAVLKRGFGVLLITIGVIYIYKSSK</sequence>
<evidence type="ECO:0000256" key="4">
    <source>
        <dbReference type="ARBA" id="ARBA00023136"/>
    </source>
</evidence>
<feature type="transmembrane region" description="Helical" evidence="5">
    <location>
        <begin position="99"/>
        <end position="117"/>
    </location>
</feature>
<evidence type="ECO:0000313" key="6">
    <source>
        <dbReference type="EMBL" id="OGM03956.1"/>
    </source>
</evidence>
<keyword evidence="3 5" id="KW-1133">Transmembrane helix</keyword>
<evidence type="ECO:0000256" key="2">
    <source>
        <dbReference type="ARBA" id="ARBA00022692"/>
    </source>
</evidence>
<comment type="caution">
    <text evidence="6">The sequence shown here is derived from an EMBL/GenBank/DDBJ whole genome shotgun (WGS) entry which is preliminary data.</text>
</comment>
<comment type="subcellular location">
    <subcellularLocation>
        <location evidence="5">Cell membrane</location>
        <topology evidence="5">Multi-pass membrane protein</topology>
    </subcellularLocation>
    <subcellularLocation>
        <location evidence="1">Membrane</location>
        <topology evidence="1">Multi-pass membrane protein</topology>
    </subcellularLocation>
</comment>
<organism evidence="6 7">
    <name type="scientific">Candidatus Wallbacteria bacterium GWC2_49_35</name>
    <dbReference type="NCBI Taxonomy" id="1817813"/>
    <lineage>
        <taxon>Bacteria</taxon>
        <taxon>Candidatus Walliibacteriota</taxon>
    </lineage>
</organism>
<protein>
    <recommendedName>
        <fullName evidence="5">Probable membrane transporter protein</fullName>
    </recommendedName>
</protein>
<evidence type="ECO:0000256" key="3">
    <source>
        <dbReference type="ARBA" id="ARBA00022989"/>
    </source>
</evidence>
<feature type="transmembrane region" description="Helical" evidence="5">
    <location>
        <begin position="71"/>
        <end position="93"/>
    </location>
</feature>
<dbReference type="InterPro" id="IPR051598">
    <property type="entry name" value="TSUP/Inactive_protease-like"/>
</dbReference>
<reference evidence="6 7" key="1">
    <citation type="journal article" date="2016" name="Nat. Commun.">
        <title>Thousands of microbial genomes shed light on interconnected biogeochemical processes in an aquifer system.</title>
        <authorList>
            <person name="Anantharaman K."/>
            <person name="Brown C.T."/>
            <person name="Hug L.A."/>
            <person name="Sharon I."/>
            <person name="Castelle C.J."/>
            <person name="Probst A.J."/>
            <person name="Thomas B.C."/>
            <person name="Singh A."/>
            <person name="Wilkins M.J."/>
            <person name="Karaoz U."/>
            <person name="Brodie E.L."/>
            <person name="Williams K.H."/>
            <person name="Hubbard S.S."/>
            <person name="Banfield J.F."/>
        </authorList>
    </citation>
    <scope>NUCLEOTIDE SEQUENCE [LARGE SCALE GENOMIC DNA]</scope>
</reference>
<dbReference type="Proteomes" id="UP000178735">
    <property type="component" value="Unassembled WGS sequence"/>
</dbReference>
<evidence type="ECO:0000313" key="7">
    <source>
        <dbReference type="Proteomes" id="UP000178735"/>
    </source>
</evidence>
<accession>A0A1F7WM86</accession>
<dbReference type="EMBL" id="MGFH01000152">
    <property type="protein sequence ID" value="OGM03956.1"/>
    <property type="molecule type" value="Genomic_DNA"/>
</dbReference>
<gene>
    <name evidence="6" type="ORF">A2008_06860</name>
</gene>
<keyword evidence="2 5" id="KW-0812">Transmembrane</keyword>
<dbReference type="GO" id="GO:0005886">
    <property type="term" value="C:plasma membrane"/>
    <property type="evidence" value="ECO:0007669"/>
    <property type="project" value="UniProtKB-SubCell"/>
</dbReference>
<dbReference type="PANTHER" id="PTHR43701:SF2">
    <property type="entry name" value="MEMBRANE TRANSPORTER PROTEIN YJNA-RELATED"/>
    <property type="match status" value="1"/>
</dbReference>
<proteinExistence type="inferred from homology"/>
<dbReference type="AlphaFoldDB" id="A0A1F7WM86"/>
<dbReference type="Pfam" id="PF01925">
    <property type="entry name" value="TauE"/>
    <property type="match status" value="1"/>
</dbReference>
<dbReference type="STRING" id="1817813.A2008_06860"/>
<dbReference type="PANTHER" id="PTHR43701">
    <property type="entry name" value="MEMBRANE TRANSPORTER PROTEIN MJ0441-RELATED"/>
    <property type="match status" value="1"/>
</dbReference>
<name>A0A1F7WM86_9BACT</name>
<feature type="transmembrane region" description="Helical" evidence="5">
    <location>
        <begin position="45"/>
        <end position="64"/>
    </location>
</feature>
<evidence type="ECO:0000256" key="1">
    <source>
        <dbReference type="ARBA" id="ARBA00004141"/>
    </source>
</evidence>
<dbReference type="InterPro" id="IPR002781">
    <property type="entry name" value="TM_pro_TauE-like"/>
</dbReference>
<comment type="similarity">
    <text evidence="5">Belongs to the 4-toluene sulfonate uptake permease (TSUP) (TC 2.A.102) family.</text>
</comment>